<feature type="domain" description="ZP" evidence="7">
    <location>
        <begin position="244"/>
        <end position="514"/>
    </location>
</feature>
<dbReference type="PROSITE" id="PS01180">
    <property type="entry name" value="CUB"/>
    <property type="match status" value="1"/>
</dbReference>
<dbReference type="Gene3D" id="2.60.40.4100">
    <property type="entry name" value="Zona pellucida, ZP-C domain"/>
    <property type="match status" value="1"/>
</dbReference>
<keyword evidence="1 5" id="KW-0732">Signal</keyword>
<evidence type="ECO:0000256" key="1">
    <source>
        <dbReference type="ARBA" id="ARBA00022729"/>
    </source>
</evidence>
<dbReference type="PROSITE" id="PS51034">
    <property type="entry name" value="ZP_2"/>
    <property type="match status" value="1"/>
</dbReference>
<feature type="signal peptide" evidence="5">
    <location>
        <begin position="1"/>
        <end position="24"/>
    </location>
</feature>
<keyword evidence="4" id="KW-0472">Membrane</keyword>
<dbReference type="SMART" id="SM00241">
    <property type="entry name" value="ZP"/>
    <property type="match status" value="1"/>
</dbReference>
<dbReference type="InterPro" id="IPR000859">
    <property type="entry name" value="CUB_dom"/>
</dbReference>
<keyword evidence="2" id="KW-1015">Disulfide bond</keyword>
<dbReference type="SUPFAM" id="SSF49854">
    <property type="entry name" value="Spermadhesin, CUB domain"/>
    <property type="match status" value="1"/>
</dbReference>
<evidence type="ECO:0000256" key="2">
    <source>
        <dbReference type="ARBA" id="ARBA00023157"/>
    </source>
</evidence>
<dbReference type="InterPro" id="IPR042235">
    <property type="entry name" value="ZP-C_dom"/>
</dbReference>
<dbReference type="InterPro" id="IPR035914">
    <property type="entry name" value="Sperma_CUB_dom_sf"/>
</dbReference>
<evidence type="ECO:0000256" key="3">
    <source>
        <dbReference type="PROSITE-ProRule" id="PRU00059"/>
    </source>
</evidence>
<dbReference type="PANTHER" id="PTHR14002:SF54">
    <property type="entry name" value="ZONA PELLUCIDA SPERM-BINDING PROTEIN 2"/>
    <property type="match status" value="1"/>
</dbReference>
<dbReference type="Pfam" id="PF00431">
    <property type="entry name" value="CUB"/>
    <property type="match status" value="1"/>
</dbReference>
<feature type="transmembrane region" description="Helical" evidence="4">
    <location>
        <begin position="557"/>
        <end position="578"/>
    </location>
</feature>
<name>A0A6F9DYH6_9ASCI</name>
<dbReference type="CDD" id="cd00041">
    <property type="entry name" value="CUB"/>
    <property type="match status" value="1"/>
</dbReference>
<dbReference type="InterPro" id="IPR055355">
    <property type="entry name" value="ZP-C"/>
</dbReference>
<evidence type="ECO:0000313" key="8">
    <source>
        <dbReference type="EMBL" id="CAB3268060.1"/>
    </source>
</evidence>
<evidence type="ECO:0000256" key="5">
    <source>
        <dbReference type="SAM" id="SignalP"/>
    </source>
</evidence>
<protein>
    <submittedName>
        <fullName evidence="8">ZP domain-containing protein</fullName>
    </submittedName>
</protein>
<dbReference type="InterPro" id="IPR001507">
    <property type="entry name" value="ZP_dom"/>
</dbReference>
<evidence type="ECO:0000259" key="6">
    <source>
        <dbReference type="PROSITE" id="PS01180"/>
    </source>
</evidence>
<evidence type="ECO:0000256" key="4">
    <source>
        <dbReference type="SAM" id="Phobius"/>
    </source>
</evidence>
<reference evidence="8" key="1">
    <citation type="submission" date="2020-04" db="EMBL/GenBank/DDBJ databases">
        <authorList>
            <person name="Neveu A P."/>
        </authorList>
    </citation>
    <scope>NUCLEOTIDE SEQUENCE</scope>
    <source>
        <tissue evidence="8">Whole embryo</tissue>
    </source>
</reference>
<feature type="chain" id="PRO_5026302946" evidence="5">
    <location>
        <begin position="25"/>
        <end position="592"/>
    </location>
</feature>
<feature type="domain" description="CUB" evidence="6">
    <location>
        <begin position="130"/>
        <end position="235"/>
    </location>
</feature>
<sequence>MSQGLLKLALFVCSISFLHKVSDARCDVGLAISSRLTEYIPAICDTWTISFVSRDDFPRLVAYFPSGELATNNFCQIYEGIDNSGTLAGTLLGGGLSFPVIVESSSVYVSCVLNLTTVEIEVFIDPAEECGEDVDSLPYNLLSPMFPGDYSAFAGCVWRFQLQSSSSLMFQFSTYNIEDGFDFLYFQNEEGNVERLTGNHTGGLNHTVTATILTLIFVSDASGQAQGFNATVNNESGMEQSMSVCRTKDLTIAVTADEQNTLDYEHGDTLYIALDRQTPLSQLNDNCKVTGSDPVFVFDIGQCEGLYQNENGKVSVSFLIWRFLAPSPAVIQRDVQNRLNVTCLFDSELLLSSSNVQSQAGSIETSAENTGNFDVALNLFSNQYFNESFPGEVTVPNYIFAEVKLDEISASNDDFIVQLEECWATRVENSSGLPNYPVVVSGCVAPPSGSEVAGAKMLIRNYESNSATFKLKSFVWTNFTDAEQFIYIHCDVTVCQNSTGECPGQTCGGKKRRSVDNNGRSQRLSAGPVRIVKTTKYLLVQDTPGDRDEAIEAADNIFQIVMFVLLAAAVMGAGYLVWSKITLNPTAKQIRL</sequence>
<dbReference type="Gene3D" id="2.60.120.290">
    <property type="entry name" value="Spermadhesin, CUB domain"/>
    <property type="match status" value="1"/>
</dbReference>
<evidence type="ECO:0000259" key="7">
    <source>
        <dbReference type="PROSITE" id="PS51034"/>
    </source>
</evidence>
<dbReference type="EMBL" id="LR792198">
    <property type="protein sequence ID" value="CAB3268060.1"/>
    <property type="molecule type" value="mRNA"/>
</dbReference>
<dbReference type="Pfam" id="PF00100">
    <property type="entry name" value="Zona_pellucida"/>
    <property type="match status" value="1"/>
</dbReference>
<gene>
    <name evidence="8" type="primary">Zpld1-004</name>
</gene>
<dbReference type="AlphaFoldDB" id="A0A6F9DYH6"/>
<dbReference type="PANTHER" id="PTHR14002">
    <property type="entry name" value="ENDOGLIN/TGF-BETA RECEPTOR TYPE III"/>
    <property type="match status" value="1"/>
</dbReference>
<keyword evidence="4" id="KW-1133">Transmembrane helix</keyword>
<accession>A0A6F9DYH6</accession>
<comment type="caution">
    <text evidence="3">Lacks conserved residue(s) required for the propagation of feature annotation.</text>
</comment>
<organism evidence="8">
    <name type="scientific">Phallusia mammillata</name>
    <dbReference type="NCBI Taxonomy" id="59560"/>
    <lineage>
        <taxon>Eukaryota</taxon>
        <taxon>Metazoa</taxon>
        <taxon>Chordata</taxon>
        <taxon>Tunicata</taxon>
        <taxon>Ascidiacea</taxon>
        <taxon>Phlebobranchia</taxon>
        <taxon>Ascidiidae</taxon>
        <taxon>Phallusia</taxon>
    </lineage>
</organism>
<proteinExistence type="evidence at transcript level"/>
<keyword evidence="4" id="KW-0812">Transmembrane</keyword>
<dbReference type="SMART" id="SM00042">
    <property type="entry name" value="CUB"/>
    <property type="match status" value="1"/>
</dbReference>